<gene>
    <name evidence="2" type="ORF">SAMN06296036_12733</name>
</gene>
<keyword evidence="3" id="KW-1185">Reference proteome</keyword>
<organism evidence="2 3">
    <name type="scientific">Pseudobacteriovorax antillogorgiicola</name>
    <dbReference type="NCBI Taxonomy" id="1513793"/>
    <lineage>
        <taxon>Bacteria</taxon>
        <taxon>Pseudomonadati</taxon>
        <taxon>Bdellovibrionota</taxon>
        <taxon>Oligoflexia</taxon>
        <taxon>Oligoflexales</taxon>
        <taxon>Pseudobacteriovoracaceae</taxon>
        <taxon>Pseudobacteriovorax</taxon>
    </lineage>
</organism>
<proteinExistence type="predicted"/>
<evidence type="ECO:0000256" key="1">
    <source>
        <dbReference type="SAM" id="MobiDB-lite"/>
    </source>
</evidence>
<evidence type="ECO:0000313" key="3">
    <source>
        <dbReference type="Proteomes" id="UP000192907"/>
    </source>
</evidence>
<dbReference type="OrthoDB" id="8736156at2"/>
<dbReference type="EMBL" id="FWZT01000027">
    <property type="protein sequence ID" value="SMF72795.1"/>
    <property type="molecule type" value="Genomic_DNA"/>
</dbReference>
<dbReference type="RefSeq" id="WP_132324410.1">
    <property type="nucleotide sequence ID" value="NZ_SLZT01000027.1"/>
</dbReference>
<dbReference type="PROSITE" id="PS51257">
    <property type="entry name" value="PROKAR_LIPOPROTEIN"/>
    <property type="match status" value="1"/>
</dbReference>
<dbReference type="Proteomes" id="UP000192907">
    <property type="component" value="Unassembled WGS sequence"/>
</dbReference>
<feature type="region of interest" description="Disordered" evidence="1">
    <location>
        <begin position="24"/>
        <end position="47"/>
    </location>
</feature>
<dbReference type="AlphaFoldDB" id="A0A1Y6CSB9"/>
<feature type="compositionally biased region" description="Polar residues" evidence="1">
    <location>
        <begin position="32"/>
        <end position="41"/>
    </location>
</feature>
<accession>A0A1Y6CSB9</accession>
<name>A0A1Y6CSB9_9BACT</name>
<evidence type="ECO:0000313" key="2">
    <source>
        <dbReference type="EMBL" id="SMF72795.1"/>
    </source>
</evidence>
<protein>
    <submittedName>
        <fullName evidence="2">Uncharacterized protein</fullName>
    </submittedName>
</protein>
<reference evidence="3" key="1">
    <citation type="submission" date="2017-04" db="EMBL/GenBank/DDBJ databases">
        <authorList>
            <person name="Varghese N."/>
            <person name="Submissions S."/>
        </authorList>
    </citation>
    <scope>NUCLEOTIDE SEQUENCE [LARGE SCALE GENOMIC DNA]</scope>
    <source>
        <strain evidence="3">RKEM611</strain>
    </source>
</reference>
<sequence>MRVNIVATFSLIFISAFGCKANSKNSPEEPPTSIQQRNQNPGDVPTPENEFFKPNGLSWKNKDWQIEGYAPLKMVPTQQNFLAVLAEKHELSEGGSYLFDQPREVLLLHSDGTNTRLDRSVIDDNLKVSHYYLTDIARDSQRGNGFWLSATQATARNFKHFIFKVDITEGKVTISHVTKSEQNFPELSPEDSEPFALTYQPSWDTSDVSRVISWRNQVALVARTSTGVPYTERFEIQEKNLLSLSVTPVSASLRAIRKGMTSGSFDVLKQLSNPYLIFGSFREDGTIVVASLSSFWEREERADYFEQQLEIYGREPAEGERTVNVYQVDSSGELVKAQAVAFSSDSLFLSLEVTSDRIYLGGMARFYANGEQGRSRSHYIELGEKAEYINFMEGSSVIQAMGFVPEHGLYFGGSRNWRQNPAGLSISGGRLFVAKINGELVEEISLPVNSVRRSEVRQIKYLSDSVVCFLGMNNGPGTHSADRDASKLVADGFLFCRQISA</sequence>